<evidence type="ECO:0000313" key="4">
    <source>
        <dbReference type="Proteomes" id="UP000594263"/>
    </source>
</evidence>
<dbReference type="Proteomes" id="UP000594263">
    <property type="component" value="Unplaced"/>
</dbReference>
<dbReference type="EnsemblPlants" id="Kaladp0417s0006.1.v1.1">
    <property type="protein sequence ID" value="Kaladp0417s0006.1.v1.1"/>
    <property type="gene ID" value="Kaladp0417s0006.v1.1"/>
</dbReference>
<dbReference type="AlphaFoldDB" id="A0A7N0V8Y9"/>
<feature type="compositionally biased region" description="Basic and acidic residues" evidence="1">
    <location>
        <begin position="56"/>
        <end position="73"/>
    </location>
</feature>
<dbReference type="Gramene" id="Kaladp0417s0006.1.v1.1">
    <property type="protein sequence ID" value="Kaladp0417s0006.1.v1.1"/>
    <property type="gene ID" value="Kaladp0417s0006.v1.1"/>
</dbReference>
<feature type="transmembrane region" description="Helical" evidence="2">
    <location>
        <begin position="168"/>
        <end position="189"/>
    </location>
</feature>
<feature type="compositionally biased region" description="Low complexity" evidence="1">
    <location>
        <begin position="36"/>
        <end position="51"/>
    </location>
</feature>
<accession>A0A7N0V8Y9</accession>
<evidence type="ECO:0000256" key="1">
    <source>
        <dbReference type="SAM" id="MobiDB-lite"/>
    </source>
</evidence>
<feature type="compositionally biased region" description="Basic residues" evidence="1">
    <location>
        <begin position="74"/>
        <end position="85"/>
    </location>
</feature>
<keyword evidence="4" id="KW-1185">Reference proteome</keyword>
<keyword evidence="2" id="KW-0472">Membrane</keyword>
<name>A0A7N0V8Y9_KALFE</name>
<keyword evidence="2" id="KW-0812">Transmembrane</keyword>
<dbReference type="PANTHER" id="PTHR36038">
    <property type="entry name" value="OS06G0102750 PROTEIN"/>
    <property type="match status" value="1"/>
</dbReference>
<sequence>MKMKKEDFARGLSIISHKADLLLAHVGHKVIPVGDPTASPAAPTATSASTSGVGDDDGHCESVDRKGEGDDRHSHHHPHKAKTLARMKDLVKKAAAAKTQKAGKYFGRKVLYFRNRGMLRQVPDDHDQLSTESPKISFRWDAESYSTATSSCISRASSVATSIFHDSICSLIAIVLALAALFSTVMRAFKLRSTILVNCLTMQHIILGIPQPLSEVGIPIGPQPPNGQKL</sequence>
<evidence type="ECO:0000256" key="2">
    <source>
        <dbReference type="SAM" id="Phobius"/>
    </source>
</evidence>
<keyword evidence="2" id="KW-1133">Transmembrane helix</keyword>
<organism evidence="3 4">
    <name type="scientific">Kalanchoe fedtschenkoi</name>
    <name type="common">Lavender scallops</name>
    <name type="synonym">South American air plant</name>
    <dbReference type="NCBI Taxonomy" id="63787"/>
    <lineage>
        <taxon>Eukaryota</taxon>
        <taxon>Viridiplantae</taxon>
        <taxon>Streptophyta</taxon>
        <taxon>Embryophyta</taxon>
        <taxon>Tracheophyta</taxon>
        <taxon>Spermatophyta</taxon>
        <taxon>Magnoliopsida</taxon>
        <taxon>eudicotyledons</taxon>
        <taxon>Gunneridae</taxon>
        <taxon>Pentapetalae</taxon>
        <taxon>Saxifragales</taxon>
        <taxon>Crassulaceae</taxon>
        <taxon>Kalanchoe</taxon>
    </lineage>
</organism>
<proteinExistence type="predicted"/>
<protein>
    <submittedName>
        <fullName evidence="3">Uncharacterized protein</fullName>
    </submittedName>
</protein>
<evidence type="ECO:0000313" key="3">
    <source>
        <dbReference type="EnsemblPlants" id="Kaladp0417s0006.1.v1.1"/>
    </source>
</evidence>
<feature type="region of interest" description="Disordered" evidence="1">
    <location>
        <begin position="34"/>
        <end position="85"/>
    </location>
</feature>
<reference evidence="3" key="1">
    <citation type="submission" date="2021-01" db="UniProtKB">
        <authorList>
            <consortium name="EnsemblPlants"/>
        </authorList>
    </citation>
    <scope>IDENTIFICATION</scope>
</reference>
<dbReference type="PANTHER" id="PTHR36038:SF3">
    <property type="entry name" value="OVATE FAMILY PROTEIN"/>
    <property type="match status" value="1"/>
</dbReference>